<organism evidence="4 5">
    <name type="scientific">Parelaphostrongylus tenuis</name>
    <name type="common">Meningeal worm</name>
    <dbReference type="NCBI Taxonomy" id="148309"/>
    <lineage>
        <taxon>Eukaryota</taxon>
        <taxon>Metazoa</taxon>
        <taxon>Ecdysozoa</taxon>
        <taxon>Nematoda</taxon>
        <taxon>Chromadorea</taxon>
        <taxon>Rhabditida</taxon>
        <taxon>Rhabditina</taxon>
        <taxon>Rhabditomorpha</taxon>
        <taxon>Strongyloidea</taxon>
        <taxon>Metastrongylidae</taxon>
        <taxon>Parelaphostrongylus</taxon>
    </lineage>
</organism>
<dbReference type="SUPFAM" id="SSF49354">
    <property type="entry name" value="PapD-like"/>
    <property type="match status" value="1"/>
</dbReference>
<protein>
    <recommendedName>
        <fullName evidence="1">Major sperm protein</fullName>
    </recommendedName>
</protein>
<comment type="function">
    <text evidence="1">Central component in molecular interactions underlying sperm crawling. Forms an extensive filament system that extends from sperm villipoda, along the leading edge of the pseudopod.</text>
</comment>
<dbReference type="PANTHER" id="PTHR21513:SF19">
    <property type="entry name" value="MAJOR SPERM PROTEIN"/>
    <property type="match status" value="1"/>
</dbReference>
<dbReference type="PROSITE" id="PS50202">
    <property type="entry name" value="MSP"/>
    <property type="match status" value="1"/>
</dbReference>
<dbReference type="InterPro" id="IPR013783">
    <property type="entry name" value="Ig-like_fold"/>
</dbReference>
<dbReference type="AlphaFoldDB" id="A0AAD5R9X0"/>
<sequence>MGDFKLQLEPADKIVFSGKKLGEEPAPASIKITNTLKERIAYKIECLSNERFRNRPPVGPLKPDDNVAVSVKTLLDSGKHYFAVYYINATDEKKAPRATWADHKGEPEGTERLYVDFKKVLLQQFGCFAGNGEKKKEKKEEKKDEEKKDEKKDDDKKDDKKDEKKDDEKKRLEER</sequence>
<reference evidence="4" key="1">
    <citation type="submission" date="2021-06" db="EMBL/GenBank/DDBJ databases">
        <title>Parelaphostrongylus tenuis whole genome reference sequence.</title>
        <authorList>
            <person name="Garwood T.J."/>
            <person name="Larsen P.A."/>
            <person name="Fountain-Jones N.M."/>
            <person name="Garbe J.R."/>
            <person name="Macchietto M.G."/>
            <person name="Kania S.A."/>
            <person name="Gerhold R.W."/>
            <person name="Richards J.E."/>
            <person name="Wolf T.M."/>
        </authorList>
    </citation>
    <scope>NUCLEOTIDE SEQUENCE</scope>
    <source>
        <strain evidence="4">MNPRO001-30</strain>
        <tissue evidence="4">Meninges</tissue>
    </source>
</reference>
<proteinExistence type="predicted"/>
<evidence type="ECO:0000256" key="1">
    <source>
        <dbReference type="RuleBase" id="RU003425"/>
    </source>
</evidence>
<dbReference type="Pfam" id="PF00635">
    <property type="entry name" value="Motile_Sperm"/>
    <property type="match status" value="1"/>
</dbReference>
<comment type="caution">
    <text evidence="4">The sequence shown here is derived from an EMBL/GenBank/DDBJ whole genome shotgun (WGS) entry which is preliminary data.</text>
</comment>
<keyword evidence="5" id="KW-1185">Reference proteome</keyword>
<evidence type="ECO:0000256" key="2">
    <source>
        <dbReference type="SAM" id="MobiDB-lite"/>
    </source>
</evidence>
<feature type="region of interest" description="Disordered" evidence="2">
    <location>
        <begin position="132"/>
        <end position="175"/>
    </location>
</feature>
<dbReference type="Gene3D" id="2.60.40.10">
    <property type="entry name" value="Immunoglobulins"/>
    <property type="match status" value="1"/>
</dbReference>
<dbReference type="PANTHER" id="PTHR21513">
    <property type="entry name" value="MAJOR SPERM PROTEIN"/>
    <property type="match status" value="1"/>
</dbReference>
<evidence type="ECO:0000259" key="3">
    <source>
        <dbReference type="PROSITE" id="PS50202"/>
    </source>
</evidence>
<dbReference type="InterPro" id="IPR008962">
    <property type="entry name" value="PapD-like_sf"/>
</dbReference>
<keyword evidence="1" id="KW-0206">Cytoskeleton</keyword>
<accession>A0AAD5R9X0</accession>
<evidence type="ECO:0000313" key="4">
    <source>
        <dbReference type="EMBL" id="KAJ1372415.1"/>
    </source>
</evidence>
<dbReference type="InterPro" id="IPR000535">
    <property type="entry name" value="MSP_dom"/>
</dbReference>
<dbReference type="Proteomes" id="UP001196413">
    <property type="component" value="Unassembled WGS sequence"/>
</dbReference>
<evidence type="ECO:0000313" key="5">
    <source>
        <dbReference type="Proteomes" id="UP001196413"/>
    </source>
</evidence>
<dbReference type="EMBL" id="JAHQIW010007138">
    <property type="protein sequence ID" value="KAJ1372415.1"/>
    <property type="molecule type" value="Genomic_DNA"/>
</dbReference>
<gene>
    <name evidence="4" type="ORF">KIN20_034576</name>
</gene>
<feature type="domain" description="MSP" evidence="3">
    <location>
        <begin position="5"/>
        <end position="118"/>
    </location>
</feature>
<name>A0AAD5R9X0_PARTN</name>
<keyword evidence="1" id="KW-0963">Cytoplasm</keyword>